<keyword evidence="1" id="KW-0812">Transmembrane</keyword>
<comment type="caution">
    <text evidence="2">The sequence shown here is derived from an EMBL/GenBank/DDBJ whole genome shotgun (WGS) entry which is preliminary data.</text>
</comment>
<name>A0A242B0Y6_ENTFC</name>
<keyword evidence="1" id="KW-1133">Transmembrane helix</keyword>
<keyword evidence="1" id="KW-0472">Membrane</keyword>
<protein>
    <submittedName>
        <fullName evidence="2">Uncharacterized protein</fullName>
    </submittedName>
</protein>
<gene>
    <name evidence="2" type="ORF">A5810_003001</name>
</gene>
<dbReference type="Proteomes" id="UP000194885">
    <property type="component" value="Unassembled WGS sequence"/>
</dbReference>
<evidence type="ECO:0000313" key="3">
    <source>
        <dbReference type="Proteomes" id="UP000194885"/>
    </source>
</evidence>
<proteinExistence type="predicted"/>
<sequence>MNSEQVKQALLELLNEDTEKGRSWFFPSNVSDRYTVLLGLDLKQSAKTIGVTLVSVLVTILLFRSTAVFPLILYAIVGLLSFGGVWAYYTIKPIPNRPNISISDFIKERKAFQKRQKVFYKKPKERV</sequence>
<organism evidence="2 3">
    <name type="scientific">Enterococcus faecium</name>
    <name type="common">Streptococcus faecium</name>
    <dbReference type="NCBI Taxonomy" id="1352"/>
    <lineage>
        <taxon>Bacteria</taxon>
        <taxon>Bacillati</taxon>
        <taxon>Bacillota</taxon>
        <taxon>Bacilli</taxon>
        <taxon>Lactobacillales</taxon>
        <taxon>Enterococcaceae</taxon>
        <taxon>Enterococcus</taxon>
    </lineage>
</organism>
<evidence type="ECO:0000256" key="1">
    <source>
        <dbReference type="SAM" id="Phobius"/>
    </source>
</evidence>
<dbReference type="AlphaFoldDB" id="A0A242B0Y6"/>
<reference evidence="2 3" key="1">
    <citation type="submission" date="2017-05" db="EMBL/GenBank/DDBJ databases">
        <title>The Genome Sequence of Enterococcus faecium 7H8_DIV0219.</title>
        <authorList>
            <consortium name="The Broad Institute Genomics Platform"/>
            <consortium name="The Broad Institute Genomic Center for Infectious Diseases"/>
            <person name="Earl A."/>
            <person name="Manson A."/>
            <person name="Schwartman J."/>
            <person name="Gilmore M."/>
            <person name="Abouelleil A."/>
            <person name="Cao P."/>
            <person name="Chapman S."/>
            <person name="Cusick C."/>
            <person name="Shea T."/>
            <person name="Young S."/>
            <person name="Neafsey D."/>
            <person name="Nusbaum C."/>
            <person name="Birren B."/>
        </authorList>
    </citation>
    <scope>NUCLEOTIDE SEQUENCE [LARGE SCALE GENOMIC DNA]</scope>
    <source>
        <strain evidence="2 3">7H8_DIV0219</strain>
    </source>
</reference>
<feature type="transmembrane region" description="Helical" evidence="1">
    <location>
        <begin position="71"/>
        <end position="91"/>
    </location>
</feature>
<dbReference type="RefSeq" id="WP_086319836.1">
    <property type="nucleotide sequence ID" value="NZ_NGKW01000016.1"/>
</dbReference>
<dbReference type="EMBL" id="NGKW01000016">
    <property type="protein sequence ID" value="OTN86656.1"/>
    <property type="molecule type" value="Genomic_DNA"/>
</dbReference>
<accession>A0A242B0Y6</accession>
<evidence type="ECO:0000313" key="2">
    <source>
        <dbReference type="EMBL" id="OTN86656.1"/>
    </source>
</evidence>